<dbReference type="PANTHER" id="PTHR33091">
    <property type="entry name" value="PROTEIN, PUTATIVE, EXPRESSED-RELATED"/>
    <property type="match status" value="1"/>
</dbReference>
<sequence length="69" mass="7530">MSSCKGKKTWPELVGVNGEAAAQIIMSENSLVTASTLPEDSVFTADFRCDRVRVFVDKQDVVTRVPKIG</sequence>
<evidence type="ECO:0000313" key="4">
    <source>
        <dbReference type="EMBL" id="AES97109.1"/>
    </source>
</evidence>
<dbReference type="PaxDb" id="3880-AES97109"/>
<proteinExistence type="inferred from homology"/>
<dbReference type="InterPro" id="IPR000864">
    <property type="entry name" value="Prot_inh_pot1"/>
</dbReference>
<dbReference type="EnsemblPlants" id="AES97109">
    <property type="protein sequence ID" value="AES97109"/>
    <property type="gene ID" value="MTR_5g045470"/>
</dbReference>
<reference evidence="4 7" key="2">
    <citation type="journal article" date="2014" name="BMC Genomics">
        <title>An improved genome release (version Mt4.0) for the model legume Medicago truncatula.</title>
        <authorList>
            <person name="Tang H."/>
            <person name="Krishnakumar V."/>
            <person name="Bidwell S."/>
            <person name="Rosen B."/>
            <person name="Chan A."/>
            <person name="Zhou S."/>
            <person name="Gentzbittel L."/>
            <person name="Childs K.L."/>
            <person name="Yandell M."/>
            <person name="Gundlach H."/>
            <person name="Mayer K.F."/>
            <person name="Schwartz D.C."/>
            <person name="Town C.D."/>
        </authorList>
    </citation>
    <scope>GENOME REANNOTATION</scope>
    <source>
        <strain evidence="6 7">cv. Jemalong A17</strain>
    </source>
</reference>
<dbReference type="OMA" id="MTDCIDS"/>
<dbReference type="Proteomes" id="UP000002051">
    <property type="component" value="Chromosome 5"/>
</dbReference>
<reference evidence="8" key="4">
    <citation type="journal article" date="2018" name="Nat. Plants">
        <title>Whole-genome landscape of Medicago truncatula symbiotic genes.</title>
        <authorList>
            <person name="Pecrix Y."/>
            <person name="Staton S.E."/>
            <person name="Sallet E."/>
            <person name="Lelandais-Briere C."/>
            <person name="Moreau S."/>
            <person name="Carrere S."/>
            <person name="Blein T."/>
            <person name="Jardinaud M.F."/>
            <person name="Latrasse D."/>
            <person name="Zouine M."/>
            <person name="Zahm M."/>
            <person name="Kreplak J."/>
            <person name="Mayjonade B."/>
            <person name="Satge C."/>
            <person name="Perez M."/>
            <person name="Cauet S."/>
            <person name="Marande W."/>
            <person name="Chantry-Darmon C."/>
            <person name="Lopez-Roques C."/>
            <person name="Bouchez O."/>
            <person name="Berard A."/>
            <person name="Debelle F."/>
            <person name="Munos S."/>
            <person name="Bendahmane A."/>
            <person name="Berges H."/>
            <person name="Niebel A."/>
            <person name="Buitink J."/>
            <person name="Frugier F."/>
            <person name="Benhamed M."/>
            <person name="Crespi M."/>
            <person name="Gouzy J."/>
            <person name="Gamas P."/>
        </authorList>
    </citation>
    <scope>NUCLEOTIDE SEQUENCE [LARGE SCALE GENOMIC DNA]</scope>
    <source>
        <strain evidence="8">cv. Jemalong A17</strain>
    </source>
</reference>
<keyword evidence="3" id="KW-0722">Serine protease inhibitor</keyword>
<dbReference type="HOGENOM" id="CLU_158942_4_0_1"/>
<reference evidence="6" key="3">
    <citation type="submission" date="2015-04" db="UniProtKB">
        <authorList>
            <consortium name="EnsemblPlants"/>
        </authorList>
    </citation>
    <scope>IDENTIFICATION</scope>
    <source>
        <strain evidence="6">cv. Jemalong A17</strain>
    </source>
</reference>
<evidence type="ECO:0000256" key="1">
    <source>
        <dbReference type="ARBA" id="ARBA00008210"/>
    </source>
</evidence>
<evidence type="ECO:0000313" key="8">
    <source>
        <dbReference type="Proteomes" id="UP000265566"/>
    </source>
</evidence>
<evidence type="ECO:0000256" key="2">
    <source>
        <dbReference type="ARBA" id="ARBA00022690"/>
    </source>
</evidence>
<reference evidence="5" key="5">
    <citation type="journal article" date="2018" name="Nat. Plants">
        <title>Whole-genome landscape of Medicago truncatula symbiotic genes.</title>
        <authorList>
            <person name="Pecrix Y."/>
            <person name="Gamas P."/>
            <person name="Carrere S."/>
        </authorList>
    </citation>
    <scope>NUCLEOTIDE SEQUENCE</scope>
    <source>
        <tissue evidence="5">Leaves</tissue>
    </source>
</reference>
<dbReference type="GO" id="GO:0009611">
    <property type="term" value="P:response to wounding"/>
    <property type="evidence" value="ECO:0007669"/>
    <property type="project" value="InterPro"/>
</dbReference>
<evidence type="ECO:0000256" key="3">
    <source>
        <dbReference type="ARBA" id="ARBA00022900"/>
    </source>
</evidence>
<dbReference type="EMBL" id="CM001221">
    <property type="protein sequence ID" value="AES97109.1"/>
    <property type="molecule type" value="Genomic_DNA"/>
</dbReference>
<protein>
    <submittedName>
        <fullName evidence="4">Inhibitor of trypsin and hageman factor-like protein</fullName>
    </submittedName>
</protein>
<dbReference type="eggNOG" id="ENOG502S6W9">
    <property type="taxonomic scope" value="Eukaryota"/>
</dbReference>
<dbReference type="Gene3D" id="3.30.10.10">
    <property type="entry name" value="Trypsin Inhibitor V, subunit A"/>
    <property type="match status" value="1"/>
</dbReference>
<dbReference type="PROSITE" id="PS00285">
    <property type="entry name" value="POTATO_INHIBITOR"/>
    <property type="match status" value="1"/>
</dbReference>
<organism evidence="4 7">
    <name type="scientific">Medicago truncatula</name>
    <name type="common">Barrel medic</name>
    <name type="synonym">Medicago tribuloides</name>
    <dbReference type="NCBI Taxonomy" id="3880"/>
    <lineage>
        <taxon>Eukaryota</taxon>
        <taxon>Viridiplantae</taxon>
        <taxon>Streptophyta</taxon>
        <taxon>Embryophyta</taxon>
        <taxon>Tracheophyta</taxon>
        <taxon>Spermatophyta</taxon>
        <taxon>Magnoliopsida</taxon>
        <taxon>eudicotyledons</taxon>
        <taxon>Gunneridae</taxon>
        <taxon>Pentapetalae</taxon>
        <taxon>rosids</taxon>
        <taxon>fabids</taxon>
        <taxon>Fabales</taxon>
        <taxon>Fabaceae</taxon>
        <taxon>Papilionoideae</taxon>
        <taxon>50 kb inversion clade</taxon>
        <taxon>NPAAA clade</taxon>
        <taxon>Hologalegina</taxon>
        <taxon>IRL clade</taxon>
        <taxon>Trifolieae</taxon>
        <taxon>Medicago</taxon>
    </lineage>
</organism>
<dbReference type="Gramene" id="rna30795">
    <property type="protein sequence ID" value="RHN55593.1"/>
    <property type="gene ID" value="gene30795"/>
</dbReference>
<dbReference type="STRING" id="3880.G7JZ30"/>
<dbReference type="PANTHER" id="PTHR33091:SF101">
    <property type="entry name" value="INHIBITOR OF TRYPSIN AND HAGEMAN FACTOR-LIKE PROTEIN"/>
    <property type="match status" value="1"/>
</dbReference>
<dbReference type="GO" id="GO:0004867">
    <property type="term" value="F:serine-type endopeptidase inhibitor activity"/>
    <property type="evidence" value="ECO:0007669"/>
    <property type="project" value="UniProtKB-KW"/>
</dbReference>
<evidence type="ECO:0000313" key="5">
    <source>
        <dbReference type="EMBL" id="RHN55593.1"/>
    </source>
</evidence>
<evidence type="ECO:0000313" key="7">
    <source>
        <dbReference type="Proteomes" id="UP000002051"/>
    </source>
</evidence>
<dbReference type="SUPFAM" id="SSF54654">
    <property type="entry name" value="CI-2 family of serine protease inhibitors"/>
    <property type="match status" value="1"/>
</dbReference>
<reference evidence="4 7" key="1">
    <citation type="journal article" date="2011" name="Nature">
        <title>The Medicago genome provides insight into the evolution of rhizobial symbioses.</title>
        <authorList>
            <person name="Young N.D."/>
            <person name="Debelle F."/>
            <person name="Oldroyd G.E."/>
            <person name="Geurts R."/>
            <person name="Cannon S.B."/>
            <person name="Udvardi M.K."/>
            <person name="Benedito V.A."/>
            <person name="Mayer K.F."/>
            <person name="Gouzy J."/>
            <person name="Schoof H."/>
            <person name="Van de Peer Y."/>
            <person name="Proost S."/>
            <person name="Cook D.R."/>
            <person name="Meyers B.C."/>
            <person name="Spannagl M."/>
            <person name="Cheung F."/>
            <person name="De Mita S."/>
            <person name="Krishnakumar V."/>
            <person name="Gundlach H."/>
            <person name="Zhou S."/>
            <person name="Mudge J."/>
            <person name="Bharti A.K."/>
            <person name="Murray J.D."/>
            <person name="Naoumkina M.A."/>
            <person name="Rosen B."/>
            <person name="Silverstein K.A."/>
            <person name="Tang H."/>
            <person name="Rombauts S."/>
            <person name="Zhao P.X."/>
            <person name="Zhou P."/>
            <person name="Barbe V."/>
            <person name="Bardou P."/>
            <person name="Bechner M."/>
            <person name="Bellec A."/>
            <person name="Berger A."/>
            <person name="Berges H."/>
            <person name="Bidwell S."/>
            <person name="Bisseling T."/>
            <person name="Choisne N."/>
            <person name="Couloux A."/>
            <person name="Denny R."/>
            <person name="Deshpande S."/>
            <person name="Dai X."/>
            <person name="Doyle J.J."/>
            <person name="Dudez A.M."/>
            <person name="Farmer A.D."/>
            <person name="Fouteau S."/>
            <person name="Franken C."/>
            <person name="Gibelin C."/>
            <person name="Gish J."/>
            <person name="Goldstein S."/>
            <person name="Gonzalez A.J."/>
            <person name="Green P.J."/>
            <person name="Hallab A."/>
            <person name="Hartog M."/>
            <person name="Hua A."/>
            <person name="Humphray S.J."/>
            <person name="Jeong D.H."/>
            <person name="Jing Y."/>
            <person name="Jocker A."/>
            <person name="Kenton S.M."/>
            <person name="Kim D.J."/>
            <person name="Klee K."/>
            <person name="Lai H."/>
            <person name="Lang C."/>
            <person name="Lin S."/>
            <person name="Macmil S.L."/>
            <person name="Magdelenat G."/>
            <person name="Matthews L."/>
            <person name="McCorrison J."/>
            <person name="Monaghan E.L."/>
            <person name="Mun J.H."/>
            <person name="Najar F.Z."/>
            <person name="Nicholson C."/>
            <person name="Noirot C."/>
            <person name="O'Bleness M."/>
            <person name="Paule C.R."/>
            <person name="Poulain J."/>
            <person name="Prion F."/>
            <person name="Qin B."/>
            <person name="Qu C."/>
            <person name="Retzel E.F."/>
            <person name="Riddle C."/>
            <person name="Sallet E."/>
            <person name="Samain S."/>
            <person name="Samson N."/>
            <person name="Sanders I."/>
            <person name="Saurat O."/>
            <person name="Scarpelli C."/>
            <person name="Schiex T."/>
            <person name="Segurens B."/>
            <person name="Severin A.J."/>
            <person name="Sherrier D.J."/>
            <person name="Shi R."/>
            <person name="Sims S."/>
            <person name="Singer S.R."/>
            <person name="Sinharoy S."/>
            <person name="Sterck L."/>
            <person name="Viollet A."/>
            <person name="Wang B.B."/>
            <person name="Wang K."/>
            <person name="Wang M."/>
            <person name="Wang X."/>
            <person name="Warfsmann J."/>
            <person name="Weissenbach J."/>
            <person name="White D.D."/>
            <person name="White J.D."/>
            <person name="Wiley G.B."/>
            <person name="Wincker P."/>
            <person name="Xing Y."/>
            <person name="Yang L."/>
            <person name="Yao Z."/>
            <person name="Ying F."/>
            <person name="Zhai J."/>
            <person name="Zhou L."/>
            <person name="Zuber A."/>
            <person name="Denarie J."/>
            <person name="Dixon R.A."/>
            <person name="May G.D."/>
            <person name="Schwartz D.C."/>
            <person name="Rogers J."/>
            <person name="Quetier F."/>
            <person name="Town C.D."/>
            <person name="Roe B.A."/>
        </authorList>
    </citation>
    <scope>NUCLEOTIDE SEQUENCE [LARGE SCALE GENOMIC DNA]</scope>
    <source>
        <strain evidence="4">A17</strain>
        <strain evidence="6 7">cv. Jemalong A17</strain>
    </source>
</reference>
<dbReference type="Proteomes" id="UP000265566">
    <property type="component" value="Chromosome 5"/>
</dbReference>
<evidence type="ECO:0000313" key="6">
    <source>
        <dbReference type="EnsemblPlants" id="AES97109"/>
    </source>
</evidence>
<dbReference type="PRINTS" id="PR00292">
    <property type="entry name" value="POTATOINHBTR"/>
</dbReference>
<dbReference type="InterPro" id="IPR036354">
    <property type="entry name" value="Prot_inh_pot1_sf"/>
</dbReference>
<dbReference type="AlphaFoldDB" id="G7JZ30"/>
<dbReference type="Pfam" id="PF00280">
    <property type="entry name" value="potato_inhibit"/>
    <property type="match status" value="1"/>
</dbReference>
<gene>
    <name evidence="4" type="ordered locus">MTR_5g045470</name>
    <name evidence="5" type="ORF">MtrunA17_Chr5g0419531</name>
</gene>
<dbReference type="EMBL" id="PSQE01000005">
    <property type="protein sequence ID" value="RHN55593.1"/>
    <property type="molecule type" value="Genomic_DNA"/>
</dbReference>
<name>G7JZ30_MEDTR</name>
<accession>G7JZ30</accession>
<comment type="similarity">
    <text evidence="1">Belongs to the protease inhibitor I13 (potato type I serine protease inhibitor) family.</text>
</comment>
<keyword evidence="2" id="KW-0646">Protease inhibitor</keyword>
<keyword evidence="7" id="KW-1185">Reference proteome</keyword>